<accession>A0AAN0VV69</accession>
<dbReference type="RefSeq" id="WP_039294893.1">
    <property type="nucleotide sequence ID" value="NZ_CP009458.1"/>
</dbReference>
<organism evidence="2 3">
    <name type="scientific">Cedecea neteri</name>
    <dbReference type="NCBI Taxonomy" id="158822"/>
    <lineage>
        <taxon>Bacteria</taxon>
        <taxon>Pseudomonadati</taxon>
        <taxon>Pseudomonadota</taxon>
        <taxon>Gammaproteobacteria</taxon>
        <taxon>Enterobacterales</taxon>
        <taxon>Enterobacteriaceae</taxon>
        <taxon>Cedecea</taxon>
    </lineage>
</organism>
<dbReference type="EMBL" id="CP009458">
    <property type="protein sequence ID" value="AIR62874.1"/>
    <property type="molecule type" value="Genomic_DNA"/>
</dbReference>
<keyword evidence="1" id="KW-0812">Transmembrane</keyword>
<name>A0AAN0VV69_9ENTR</name>
<reference evidence="2 3" key="1">
    <citation type="submission" date="2014-09" db="EMBL/GenBank/DDBJ databases">
        <authorList>
            <person name="Chan K.-G."/>
        </authorList>
    </citation>
    <scope>NUCLEOTIDE SEQUENCE [LARGE SCALE GENOMIC DNA]</scope>
    <source>
        <strain evidence="2 3">M006</strain>
    </source>
</reference>
<protein>
    <submittedName>
        <fullName evidence="2">Uncharacterized protein</fullName>
    </submittedName>
</protein>
<dbReference type="KEGG" id="cem:LH23_20120"/>
<evidence type="ECO:0000256" key="1">
    <source>
        <dbReference type="SAM" id="Phobius"/>
    </source>
</evidence>
<keyword evidence="1" id="KW-1133">Transmembrane helix</keyword>
<feature type="transmembrane region" description="Helical" evidence="1">
    <location>
        <begin position="50"/>
        <end position="70"/>
    </location>
</feature>
<sequence>MIKSLMVLAKVFLLIELAISSVVIVFFFFFEGLSYLSEGVFYFDNLWLGLRGAVFGAIPTSLILWFFYYVMPALKK</sequence>
<feature type="transmembrane region" description="Helical" evidence="1">
    <location>
        <begin position="7"/>
        <end position="30"/>
    </location>
</feature>
<dbReference type="Proteomes" id="UP000029516">
    <property type="component" value="Chromosome"/>
</dbReference>
<evidence type="ECO:0000313" key="3">
    <source>
        <dbReference type="Proteomes" id="UP000029516"/>
    </source>
</evidence>
<proteinExistence type="predicted"/>
<dbReference type="AlphaFoldDB" id="A0AAN0VV69"/>
<gene>
    <name evidence="2" type="ORF">LH23_20120</name>
</gene>
<keyword evidence="1" id="KW-0472">Membrane</keyword>
<evidence type="ECO:0000313" key="2">
    <source>
        <dbReference type="EMBL" id="AIR62874.1"/>
    </source>
</evidence>